<dbReference type="PANTHER" id="PTHR47999:SF96">
    <property type="entry name" value="TRANSCRIPTION REPRESSOR MYB6-LIKE"/>
    <property type="match status" value="1"/>
</dbReference>
<dbReference type="InterPro" id="IPR009057">
    <property type="entry name" value="Homeodomain-like_sf"/>
</dbReference>
<dbReference type="Gene3D" id="1.10.10.60">
    <property type="entry name" value="Homeodomain-like"/>
    <property type="match status" value="2"/>
</dbReference>
<dbReference type="SMART" id="SM00717">
    <property type="entry name" value="SANT"/>
    <property type="match status" value="2"/>
</dbReference>
<dbReference type="Pfam" id="PF00249">
    <property type="entry name" value="Myb_DNA-binding"/>
    <property type="match status" value="2"/>
</dbReference>
<dbReference type="SUPFAM" id="SSF46689">
    <property type="entry name" value="Homeodomain-like"/>
    <property type="match status" value="1"/>
</dbReference>
<evidence type="ECO:0000256" key="5">
    <source>
        <dbReference type="ARBA" id="ARBA00023163"/>
    </source>
</evidence>
<dbReference type="InterPro" id="IPR001005">
    <property type="entry name" value="SANT/Myb"/>
</dbReference>
<dbReference type="PANTHER" id="PTHR47999">
    <property type="entry name" value="TRANSCRIPTION FACTOR MYB8-RELATED-RELATED"/>
    <property type="match status" value="1"/>
</dbReference>
<dbReference type="PROSITE" id="PS51294">
    <property type="entry name" value="HTH_MYB"/>
    <property type="match status" value="2"/>
</dbReference>
<dbReference type="GO" id="GO:0003677">
    <property type="term" value="F:DNA binding"/>
    <property type="evidence" value="ECO:0007669"/>
    <property type="project" value="UniProtKB-KW"/>
</dbReference>
<gene>
    <name evidence="9" type="ORF">SI8410_13017177</name>
</gene>
<keyword evidence="3" id="KW-0805">Transcription regulation</keyword>
<evidence type="ECO:0000256" key="4">
    <source>
        <dbReference type="ARBA" id="ARBA00023125"/>
    </source>
</evidence>
<evidence type="ECO:0000256" key="1">
    <source>
        <dbReference type="ARBA" id="ARBA00004123"/>
    </source>
</evidence>
<keyword evidence="2" id="KW-0677">Repeat</keyword>
<dbReference type="InterPro" id="IPR017930">
    <property type="entry name" value="Myb_dom"/>
</dbReference>
<evidence type="ECO:0000256" key="2">
    <source>
        <dbReference type="ARBA" id="ARBA00022737"/>
    </source>
</evidence>
<sequence length="272" mass="30209">MMRGSCRPEEGVKRGAWTSQEDKLLSEYIAAHGLGRWRSLPKNAGLNRCPKSCRLRWLNYLRPGIKRGNITEEEEELIIRLHNLLGNRWSLIAGRLPGRTDNEIKNYWNTCLRKKATGEFPKKHHPRCSAGDEEPGGGRATASLVIRTKAHRCTRFVVKNQVADVASDLPEPPIPVASDDSGFRQNLYLQMVSPPPLEFDVDGFFTHHGVQNSSSSTRGDYYFFGCGSRATAGAGEGEDAIADLPDEDGFLIDGDSEREDLLQFLAAESVGH</sequence>
<keyword evidence="4" id="KW-0238">DNA-binding</keyword>
<proteinExistence type="predicted"/>
<dbReference type="EMBL" id="LR746276">
    <property type="protein sequence ID" value="CAA7406499.1"/>
    <property type="molecule type" value="Genomic_DNA"/>
</dbReference>
<dbReference type="GO" id="GO:0005634">
    <property type="term" value="C:nucleus"/>
    <property type="evidence" value="ECO:0007669"/>
    <property type="project" value="UniProtKB-SubCell"/>
</dbReference>
<evidence type="ECO:0000313" key="9">
    <source>
        <dbReference type="EMBL" id="CAA7406499.1"/>
    </source>
</evidence>
<evidence type="ECO:0000259" key="8">
    <source>
        <dbReference type="PROSITE" id="PS51294"/>
    </source>
</evidence>
<dbReference type="InterPro" id="IPR015495">
    <property type="entry name" value="Myb_TF_plants"/>
</dbReference>
<feature type="domain" description="Myb-like" evidence="7">
    <location>
        <begin position="62"/>
        <end position="112"/>
    </location>
</feature>
<dbReference type="PROSITE" id="PS50090">
    <property type="entry name" value="MYB_LIKE"/>
    <property type="match status" value="2"/>
</dbReference>
<keyword evidence="10" id="KW-1185">Reference proteome</keyword>
<comment type="subcellular location">
    <subcellularLocation>
        <location evidence="1">Nucleus</location>
    </subcellularLocation>
</comment>
<name>A0A7I8L900_SPIIN</name>
<feature type="domain" description="Myb-like" evidence="7">
    <location>
        <begin position="9"/>
        <end position="61"/>
    </location>
</feature>
<evidence type="ECO:0000259" key="7">
    <source>
        <dbReference type="PROSITE" id="PS50090"/>
    </source>
</evidence>
<evidence type="ECO:0000313" key="10">
    <source>
        <dbReference type="Proteomes" id="UP000663760"/>
    </source>
</evidence>
<evidence type="ECO:0000256" key="6">
    <source>
        <dbReference type="ARBA" id="ARBA00023242"/>
    </source>
</evidence>
<accession>A0A7I8L900</accession>
<dbReference type="CDD" id="cd00167">
    <property type="entry name" value="SANT"/>
    <property type="match status" value="2"/>
</dbReference>
<dbReference type="AlphaFoldDB" id="A0A7I8L900"/>
<keyword evidence="6" id="KW-0539">Nucleus</keyword>
<feature type="domain" description="HTH myb-type" evidence="8">
    <location>
        <begin position="62"/>
        <end position="116"/>
    </location>
</feature>
<reference evidence="9" key="1">
    <citation type="submission" date="2020-02" db="EMBL/GenBank/DDBJ databases">
        <authorList>
            <person name="Scholz U."/>
            <person name="Mascher M."/>
            <person name="Fiebig A."/>
        </authorList>
    </citation>
    <scope>NUCLEOTIDE SEQUENCE</scope>
</reference>
<protein>
    <submittedName>
        <fullName evidence="9">Uncharacterized protein</fullName>
    </submittedName>
</protein>
<evidence type="ECO:0000256" key="3">
    <source>
        <dbReference type="ARBA" id="ARBA00023015"/>
    </source>
</evidence>
<feature type="domain" description="HTH myb-type" evidence="8">
    <location>
        <begin position="9"/>
        <end position="61"/>
    </location>
</feature>
<dbReference type="Proteomes" id="UP000663760">
    <property type="component" value="Chromosome 13"/>
</dbReference>
<dbReference type="FunFam" id="1.10.10.60:FF:000001">
    <property type="entry name" value="MYB-related transcription factor"/>
    <property type="match status" value="1"/>
</dbReference>
<keyword evidence="5" id="KW-0804">Transcription</keyword>
<dbReference type="OrthoDB" id="2143914at2759"/>
<organism evidence="9 10">
    <name type="scientific">Spirodela intermedia</name>
    <name type="common">Intermediate duckweed</name>
    <dbReference type="NCBI Taxonomy" id="51605"/>
    <lineage>
        <taxon>Eukaryota</taxon>
        <taxon>Viridiplantae</taxon>
        <taxon>Streptophyta</taxon>
        <taxon>Embryophyta</taxon>
        <taxon>Tracheophyta</taxon>
        <taxon>Spermatophyta</taxon>
        <taxon>Magnoliopsida</taxon>
        <taxon>Liliopsida</taxon>
        <taxon>Araceae</taxon>
        <taxon>Lemnoideae</taxon>
        <taxon>Spirodela</taxon>
    </lineage>
</organism>